<evidence type="ECO:0000313" key="4">
    <source>
        <dbReference type="Proteomes" id="UP000321353"/>
    </source>
</evidence>
<reference evidence="3 4" key="1">
    <citation type="submission" date="2019-02" db="EMBL/GenBank/DDBJ databases">
        <title>Planctomycetal bacteria perform biofilm scaping via a novel small molecule.</title>
        <authorList>
            <person name="Jeske O."/>
            <person name="Boedeker C."/>
            <person name="Wiegand S."/>
            <person name="Breitling P."/>
            <person name="Kallscheuer N."/>
            <person name="Jogler M."/>
            <person name="Rohde M."/>
            <person name="Petersen J."/>
            <person name="Medema M.H."/>
            <person name="Surup F."/>
            <person name="Jogler C."/>
        </authorList>
    </citation>
    <scope>NUCLEOTIDE SEQUENCE [LARGE SCALE GENOMIC DNA]</scope>
    <source>
        <strain evidence="3 4">Mal15</strain>
    </source>
</reference>
<feature type="region of interest" description="Disordered" evidence="1">
    <location>
        <begin position="483"/>
        <end position="518"/>
    </location>
</feature>
<evidence type="ECO:0000313" key="3">
    <source>
        <dbReference type="EMBL" id="QEF99220.1"/>
    </source>
</evidence>
<dbReference type="RefSeq" id="WP_147868652.1">
    <property type="nucleotide sequence ID" value="NZ_CP036264.1"/>
</dbReference>
<feature type="transmembrane region" description="Helical" evidence="2">
    <location>
        <begin position="61"/>
        <end position="80"/>
    </location>
</feature>
<keyword evidence="2" id="KW-1133">Transmembrane helix</keyword>
<keyword evidence="2" id="KW-0472">Membrane</keyword>
<proteinExistence type="predicted"/>
<dbReference type="EMBL" id="CP036264">
    <property type="protein sequence ID" value="QEF99220.1"/>
    <property type="molecule type" value="Genomic_DNA"/>
</dbReference>
<feature type="transmembrane region" description="Helical" evidence="2">
    <location>
        <begin position="153"/>
        <end position="173"/>
    </location>
</feature>
<dbReference type="Proteomes" id="UP000321353">
    <property type="component" value="Chromosome"/>
</dbReference>
<protein>
    <submittedName>
        <fullName evidence="3">Uncharacterized protein</fullName>
    </submittedName>
</protein>
<keyword evidence="4" id="KW-1185">Reference proteome</keyword>
<organism evidence="3 4">
    <name type="scientific">Stieleria maiorica</name>
    <dbReference type="NCBI Taxonomy" id="2795974"/>
    <lineage>
        <taxon>Bacteria</taxon>
        <taxon>Pseudomonadati</taxon>
        <taxon>Planctomycetota</taxon>
        <taxon>Planctomycetia</taxon>
        <taxon>Pirellulales</taxon>
        <taxon>Pirellulaceae</taxon>
        <taxon>Stieleria</taxon>
    </lineage>
</organism>
<dbReference type="AlphaFoldDB" id="A0A5B9MGW9"/>
<evidence type="ECO:0000256" key="2">
    <source>
        <dbReference type="SAM" id="Phobius"/>
    </source>
</evidence>
<feature type="transmembrane region" description="Helical" evidence="2">
    <location>
        <begin position="21"/>
        <end position="41"/>
    </location>
</feature>
<keyword evidence="2" id="KW-0812">Transmembrane</keyword>
<gene>
    <name evidence="3" type="ORF">Mal15_32810</name>
</gene>
<dbReference type="KEGG" id="smam:Mal15_32810"/>
<evidence type="ECO:0000256" key="1">
    <source>
        <dbReference type="SAM" id="MobiDB-lite"/>
    </source>
</evidence>
<name>A0A5B9MGW9_9BACT</name>
<sequence>MLDPELQSLLQSLRGRIRRYVVWDSVLAILAVVLSAFWVGLLVDYVPVTLGGTEMPRSARGILLSAVGLAVFVIVVRMLIDRLVRPLPDDSLALLVERHHPKLAGRLVTAVQLSRPGRSGDSHSPDLLRLVHREASQSVDEVDPGRVFRMQPLLQKAAIAGPLLLLALVFAAYSPNAFARAAARLTLLSDARWPRRAKLEMVGVDLPTVSASNIQDSDPDRLAFENGVMRLPTGSSGTLRIRAAAEDAEVPSACTVYYETDDGTRGQSNMRRVGRERDGYQSFVLDGPPLSNLASSFSFSIQGLDDRLTDYRIEAVEPPAIASMEVNVRYPEYLRDAGGENGAAYDLETTYQAGLRISEGSRVTLEAVSSLPLGDMDAVLESDGQETRLTNLQFSDDRRSVKLNLDHFRSPTAIRLVPSDPSGISAQAPFRYFLGAILDEPPSVSLSLVGIQSAVTPIARLPLECVAEDDYGVESVTALVAPSTGAQQDDGPEDENREAGDLPTTADEPIAQPLQPDRDGHAEAVIDLRELTNSGRIPALKPGGAISVYAEARDGYDLEGTHLTSSEIFRLQVVTPEELLTLLERRELGLRTRLEQTVTETQGLREQLAGFQADRFELSMERQQGETEQQTRQRELRIIGLRVQQSGLQASKTTEELTGIAESLDDLLLEMVNNRVDSKDRQERLGSGVRDPLRQIVNDSMDQLQQQIRAIEDSIDQPQSALNHTEAAIQTTDQVLLELTAVLEKMLDLESYNELLDLVRGLIQDQEQLKEDTQEERKNRVKDLFK</sequence>
<accession>A0A5B9MGW9</accession>